<dbReference type="Gene3D" id="3.40.190.10">
    <property type="entry name" value="Periplasmic binding protein-like II"/>
    <property type="match status" value="2"/>
</dbReference>
<feature type="region of interest" description="Disordered" evidence="4">
    <location>
        <begin position="41"/>
        <end position="98"/>
    </location>
</feature>
<dbReference type="SUPFAM" id="SSF53850">
    <property type="entry name" value="Periplasmic binding protein-like II"/>
    <property type="match status" value="1"/>
</dbReference>
<reference evidence="6 7" key="1">
    <citation type="journal article" date="2019" name="Int. J. Syst. Evol. Microbiol.">
        <title>The Global Catalogue of Microorganisms (GCM) 10K type strain sequencing project: providing services to taxonomists for standard genome sequencing and annotation.</title>
        <authorList>
            <consortium name="The Broad Institute Genomics Platform"/>
            <consortium name="The Broad Institute Genome Sequencing Center for Infectious Disease"/>
            <person name="Wu L."/>
            <person name="Ma J."/>
        </authorList>
    </citation>
    <scope>NUCLEOTIDE SEQUENCE [LARGE SCALE GENOMIC DNA]</scope>
    <source>
        <strain evidence="6 7">JCM 16013</strain>
    </source>
</reference>
<proteinExistence type="inferred from homology"/>
<keyword evidence="3" id="KW-0732">Signal</keyword>
<name>A0ABN2T0N1_9ACTN</name>
<accession>A0ABN2T0N1</accession>
<sequence length="364" mass="38646">MQTKLMKQTKPTKLTKQRKRIRAWGAVAVVTAVGLTAACSSSKEMKGSPSVPRAGEGIGNNAIPGAPAAPPTPCGKEATAAAWQGPLPGPHDAVPAGGTLDQIRKRGFLVAGIDLNTYLFSYDPHHTNEPQGFDVDIAKAMARAIFGEDGHIQFRMVTLADPKTGEYAQLHSGNIDLAVHTTTITCARMQGPKRMSFSDPYYLTDQTLLMPLGADGKPQAATLESLKGTGKKVCATLNSTAVDTIKLKAGDDAAYQAPYALDCLALLQEDQVDAVFTDDALLRGMEAQDPHVHRTTAPAVQTQPYGIVTNYDPAKANDLTPFVNTALANLIADPGPNGWDSLFANDLGKPVAPHPKAPDQYPLK</sequence>
<dbReference type="InterPro" id="IPR001638">
    <property type="entry name" value="Solute-binding_3/MltF_N"/>
</dbReference>
<protein>
    <recommendedName>
        <fullName evidence="5">Solute-binding protein family 3/N-terminal domain-containing protein</fullName>
    </recommendedName>
</protein>
<evidence type="ECO:0000313" key="7">
    <source>
        <dbReference type="Proteomes" id="UP001499854"/>
    </source>
</evidence>
<evidence type="ECO:0000259" key="5">
    <source>
        <dbReference type="SMART" id="SM00062"/>
    </source>
</evidence>
<evidence type="ECO:0000256" key="3">
    <source>
        <dbReference type="ARBA" id="ARBA00022729"/>
    </source>
</evidence>
<dbReference type="PANTHER" id="PTHR30085:SF6">
    <property type="entry name" value="ABC TRANSPORTER GLUTAMINE-BINDING PROTEIN GLNH"/>
    <property type="match status" value="1"/>
</dbReference>
<dbReference type="EMBL" id="BAAAQM010000056">
    <property type="protein sequence ID" value="GAA1996072.1"/>
    <property type="molecule type" value="Genomic_DNA"/>
</dbReference>
<comment type="similarity">
    <text evidence="1">Belongs to the bacterial solute-binding protein 3 family.</text>
</comment>
<dbReference type="Pfam" id="PF00497">
    <property type="entry name" value="SBP_bac_3"/>
    <property type="match status" value="1"/>
</dbReference>
<dbReference type="SMART" id="SM00062">
    <property type="entry name" value="PBPb"/>
    <property type="match status" value="1"/>
</dbReference>
<evidence type="ECO:0000313" key="6">
    <source>
        <dbReference type="EMBL" id="GAA1996072.1"/>
    </source>
</evidence>
<keyword evidence="7" id="KW-1185">Reference proteome</keyword>
<evidence type="ECO:0000256" key="2">
    <source>
        <dbReference type="ARBA" id="ARBA00022448"/>
    </source>
</evidence>
<comment type="caution">
    <text evidence="6">The sequence shown here is derived from an EMBL/GenBank/DDBJ whole genome shotgun (WGS) entry which is preliminary data.</text>
</comment>
<evidence type="ECO:0000256" key="1">
    <source>
        <dbReference type="ARBA" id="ARBA00010333"/>
    </source>
</evidence>
<dbReference type="PANTHER" id="PTHR30085">
    <property type="entry name" value="AMINO ACID ABC TRANSPORTER PERMEASE"/>
    <property type="match status" value="1"/>
</dbReference>
<feature type="domain" description="Solute-binding protein family 3/N-terminal" evidence="5">
    <location>
        <begin position="108"/>
        <end position="337"/>
    </location>
</feature>
<organism evidence="6 7">
    <name type="scientific">Catenulispora subtropica</name>
    <dbReference type="NCBI Taxonomy" id="450798"/>
    <lineage>
        <taxon>Bacteria</taxon>
        <taxon>Bacillati</taxon>
        <taxon>Actinomycetota</taxon>
        <taxon>Actinomycetes</taxon>
        <taxon>Catenulisporales</taxon>
        <taxon>Catenulisporaceae</taxon>
        <taxon>Catenulispora</taxon>
    </lineage>
</organism>
<gene>
    <name evidence="6" type="ORF">GCM10009838_71330</name>
</gene>
<keyword evidence="2" id="KW-0813">Transport</keyword>
<dbReference type="Proteomes" id="UP001499854">
    <property type="component" value="Unassembled WGS sequence"/>
</dbReference>
<dbReference type="InterPro" id="IPR051455">
    <property type="entry name" value="Bact_solute-bind_prot3"/>
</dbReference>
<evidence type="ECO:0000256" key="4">
    <source>
        <dbReference type="SAM" id="MobiDB-lite"/>
    </source>
</evidence>